<dbReference type="RefSeq" id="WP_166291456.1">
    <property type="nucleotide sequence ID" value="NZ_CAWPIE010000039.1"/>
</dbReference>
<comment type="caution">
    <text evidence="1">The sequence shown here is derived from an EMBL/GenBank/DDBJ whole genome shotgun (WGS) entry which is preliminary data.</text>
</comment>
<gene>
    <name evidence="1" type="ORF">C5470_20220</name>
</gene>
<evidence type="ECO:0000313" key="2">
    <source>
        <dbReference type="Proteomes" id="UP000547931"/>
    </source>
</evidence>
<reference evidence="1 2" key="1">
    <citation type="submission" date="2018-02" db="EMBL/GenBank/DDBJ databases">
        <authorList>
            <person name="Machado R.A."/>
        </authorList>
    </citation>
    <scope>NUCLEOTIDE SEQUENCE [LARGE SCALE GENOMIC DNA]</scope>
    <source>
        <strain evidence="1 2">DSM 23271</strain>
    </source>
</reference>
<protein>
    <submittedName>
        <fullName evidence="1">Uncharacterized protein</fullName>
    </submittedName>
</protein>
<keyword evidence="2" id="KW-1185">Reference proteome</keyword>
<name>A0A7X5TLZ0_9GAMM</name>
<dbReference type="AlphaFoldDB" id="A0A7X5TLZ0"/>
<proteinExistence type="predicted"/>
<dbReference type="EMBL" id="PUJV01000039">
    <property type="protein sequence ID" value="NHB98551.1"/>
    <property type="molecule type" value="Genomic_DNA"/>
</dbReference>
<sequence length="251" mass="29519">MYYYVRPFNVDMENKIINDGEECYEFSEQHKNYLSMVSKYNGSIINSNLLRHFQFKNCPYEILIPQDEKYSISEIIIKSDIDNNIGKLLTESIKSDTGNSLTILLYQDINEYLDNLNQEQNSDYLMGAFLTNEQLNISHLVSQKDHTPCLKCHFYNVIGDYTSNVKAKNEWQQFFSFMMKNDFGSLSSRELMQNDKQYISSILYSIIMTRFISGYNNNQKSISPFMSYIFHIKELITHKSKMYWNDSCGCS</sequence>
<accession>A0A7X5TLZ0</accession>
<dbReference type="Proteomes" id="UP000547931">
    <property type="component" value="Unassembled WGS sequence"/>
</dbReference>
<organism evidence="1 2">
    <name type="scientific">Photorhabdus stackebrandtii</name>
    <dbReference type="NCBI Taxonomy" id="1123042"/>
    <lineage>
        <taxon>Bacteria</taxon>
        <taxon>Pseudomonadati</taxon>
        <taxon>Pseudomonadota</taxon>
        <taxon>Gammaproteobacteria</taxon>
        <taxon>Enterobacterales</taxon>
        <taxon>Morganellaceae</taxon>
        <taxon>Photorhabdus</taxon>
    </lineage>
</organism>
<evidence type="ECO:0000313" key="1">
    <source>
        <dbReference type="EMBL" id="NHB98551.1"/>
    </source>
</evidence>